<evidence type="ECO:0008006" key="9">
    <source>
        <dbReference type="Google" id="ProtNLM"/>
    </source>
</evidence>
<organism evidence="7 8">
    <name type="scientific">Capsaspora owczarzaki (strain ATCC 30864)</name>
    <dbReference type="NCBI Taxonomy" id="595528"/>
    <lineage>
        <taxon>Eukaryota</taxon>
        <taxon>Filasterea</taxon>
        <taxon>Capsaspora</taxon>
    </lineage>
</organism>
<sequence length="84" mass="9410">MFRVALTRTVQVLARGARNSSSSSGSGSTAGIREGGGAFGKREKAIEEQYFKKKDSEEVEYLKTHKEELNKLKQETKDKKKESK</sequence>
<dbReference type="PhylomeDB" id="A0A0D2WS65"/>
<dbReference type="Proteomes" id="UP000008743">
    <property type="component" value="Unassembled WGS sequence"/>
</dbReference>
<comment type="subcellular location">
    <subcellularLocation>
        <location evidence="1">Mitochondrion</location>
    </subcellularLocation>
</comment>
<proteinExistence type="inferred from homology"/>
<dbReference type="GO" id="GO:0042030">
    <property type="term" value="F:ATPase inhibitor activity"/>
    <property type="evidence" value="ECO:0007669"/>
    <property type="project" value="InterPro"/>
</dbReference>
<feature type="region of interest" description="Disordered" evidence="6">
    <location>
        <begin position="15"/>
        <end position="40"/>
    </location>
</feature>
<keyword evidence="8" id="KW-1185">Reference proteome</keyword>
<dbReference type="Pfam" id="PF04568">
    <property type="entry name" value="IATP"/>
    <property type="match status" value="1"/>
</dbReference>
<dbReference type="OrthoDB" id="5595795at2759"/>
<dbReference type="SUPFAM" id="SSF64602">
    <property type="entry name" value="F1 ATPase inhibitor, IF1, C-terminal domain"/>
    <property type="match status" value="1"/>
</dbReference>
<evidence type="ECO:0000256" key="3">
    <source>
        <dbReference type="ARBA" id="ARBA00022946"/>
    </source>
</evidence>
<name>A0A0D2WS65_CAPO3</name>
<protein>
    <recommendedName>
        <fullName evidence="9">Mitochondrial ATPase inhibitor</fullName>
    </recommendedName>
</protein>
<dbReference type="InParanoid" id="A0A0D2WS65"/>
<dbReference type="EMBL" id="KE346366">
    <property type="protein sequence ID" value="KJE94218.1"/>
    <property type="molecule type" value="Genomic_DNA"/>
</dbReference>
<evidence type="ECO:0000313" key="7">
    <source>
        <dbReference type="EMBL" id="KJE94218.1"/>
    </source>
</evidence>
<dbReference type="InterPro" id="IPR007648">
    <property type="entry name" value="ATPase_inhibitor_mt"/>
</dbReference>
<evidence type="ECO:0000313" key="8">
    <source>
        <dbReference type="Proteomes" id="UP000008743"/>
    </source>
</evidence>
<accession>A0A0D2WS65</accession>
<dbReference type="AlphaFoldDB" id="A0A0D2WS65"/>
<reference evidence="8" key="1">
    <citation type="submission" date="2011-02" db="EMBL/GenBank/DDBJ databases">
        <title>The Genome Sequence of Capsaspora owczarzaki ATCC 30864.</title>
        <authorList>
            <person name="Russ C."/>
            <person name="Cuomo C."/>
            <person name="Burger G."/>
            <person name="Gray M.W."/>
            <person name="Holland P.W.H."/>
            <person name="King N."/>
            <person name="Lang F.B.F."/>
            <person name="Roger A.J."/>
            <person name="Ruiz-Trillo I."/>
            <person name="Young S.K."/>
            <person name="Zeng Q."/>
            <person name="Gargeya S."/>
            <person name="Alvarado L."/>
            <person name="Berlin A."/>
            <person name="Chapman S.B."/>
            <person name="Chen Z."/>
            <person name="Freedman E."/>
            <person name="Gellesch M."/>
            <person name="Goldberg J."/>
            <person name="Griggs A."/>
            <person name="Gujja S."/>
            <person name="Heilman E."/>
            <person name="Heiman D."/>
            <person name="Howarth C."/>
            <person name="Mehta T."/>
            <person name="Neiman D."/>
            <person name="Pearson M."/>
            <person name="Roberts A."/>
            <person name="Saif S."/>
            <person name="Shea T."/>
            <person name="Shenoy N."/>
            <person name="Sisk P."/>
            <person name="Stolte C."/>
            <person name="Sykes S."/>
            <person name="White J."/>
            <person name="Yandava C."/>
            <person name="Haas B."/>
            <person name="Nusbaum C."/>
            <person name="Birren B."/>
        </authorList>
    </citation>
    <scope>NUCLEOTIDE SEQUENCE</scope>
    <source>
        <strain evidence="8">ATCC 30864</strain>
    </source>
</reference>
<evidence type="ECO:0000256" key="2">
    <source>
        <dbReference type="ARBA" id="ARBA00010901"/>
    </source>
</evidence>
<evidence type="ECO:0000256" key="5">
    <source>
        <dbReference type="ARBA" id="ARBA00023128"/>
    </source>
</evidence>
<dbReference type="PANTHER" id="PTHR48417:SF1">
    <property type="entry name" value="ATP SYNTHASE F1 SUBUNIT EPSILON"/>
    <property type="match status" value="1"/>
</dbReference>
<comment type="similarity">
    <text evidence="2">Belongs to the ATPase inhibitor family.</text>
</comment>
<keyword evidence="4" id="KW-0175">Coiled coil</keyword>
<evidence type="ECO:0000256" key="4">
    <source>
        <dbReference type="ARBA" id="ARBA00023054"/>
    </source>
</evidence>
<dbReference type="RefSeq" id="XP_004347646.1">
    <property type="nucleotide sequence ID" value="XM_004347596.2"/>
</dbReference>
<evidence type="ECO:0000256" key="6">
    <source>
        <dbReference type="SAM" id="MobiDB-lite"/>
    </source>
</evidence>
<dbReference type="PANTHER" id="PTHR48417">
    <property type="entry name" value="ATP SYNTHASE F1 SUBUNIT EPSILON"/>
    <property type="match status" value="1"/>
</dbReference>
<gene>
    <name evidence="7" type="ORF">CAOG_004895</name>
</gene>
<evidence type="ECO:0000256" key="1">
    <source>
        <dbReference type="ARBA" id="ARBA00004173"/>
    </source>
</evidence>
<dbReference type="GO" id="GO:0005739">
    <property type="term" value="C:mitochondrion"/>
    <property type="evidence" value="ECO:0007669"/>
    <property type="project" value="UniProtKB-SubCell"/>
</dbReference>
<keyword evidence="5" id="KW-0496">Mitochondrion</keyword>
<keyword evidence="3" id="KW-0809">Transit peptide</keyword>
<dbReference type="Gene3D" id="1.20.5.500">
    <property type="entry name" value="Single helix bin"/>
    <property type="match status" value="1"/>
</dbReference>